<dbReference type="InterPro" id="IPR027266">
    <property type="entry name" value="TrmE/GcvT-like"/>
</dbReference>
<dbReference type="Proteomes" id="UP000832034">
    <property type="component" value="Chromosome"/>
</dbReference>
<feature type="domain" description="Aminomethyltransferase C-terminal" evidence="4">
    <location>
        <begin position="906"/>
        <end position="996"/>
    </location>
</feature>
<dbReference type="Gene3D" id="3.50.50.60">
    <property type="entry name" value="FAD/NAD(P)-binding domain"/>
    <property type="match status" value="1"/>
</dbReference>
<organism evidence="6 7">
    <name type="scientific">Vitreoscilla stercoraria</name>
    <dbReference type="NCBI Taxonomy" id="61"/>
    <lineage>
        <taxon>Bacteria</taxon>
        <taxon>Pseudomonadati</taxon>
        <taxon>Pseudomonadota</taxon>
        <taxon>Betaproteobacteria</taxon>
        <taxon>Neisseriales</taxon>
        <taxon>Neisseriaceae</taxon>
        <taxon>Vitreoscilla</taxon>
    </lineage>
</organism>
<dbReference type="SUPFAM" id="SSF103025">
    <property type="entry name" value="Folate-binding domain"/>
    <property type="match status" value="1"/>
</dbReference>
<evidence type="ECO:0000256" key="2">
    <source>
        <dbReference type="ARBA" id="ARBA00023002"/>
    </source>
</evidence>
<sequence>MSAKRVFKASVQIDENQPLTFEFDGKTYQGYQGDTLASALLANGVKAVARSYKYGRLRGIMSAGAEEPNALVQMESGAYSAPNIKATQAELYAGLSAFRTSGWPSLEFDIKGVMGKVGQNMMGPGFYSKTFKWPPKMWPMYENVIRQFAGFGETPPVGDAEYYDHLHHHVDVLVVGGGVSGLQAAFHCAQSGLKVLLVDEQAQMGGWLLSDTNTTFNGLKGVDYANSLCEKLAQYANVEILSRTTAFALHDHNMIQAVELLQDHLPIDQRDSSQPRHRLHRIRAKQVILASGAIERPLVFGNNDMPGVFTVSAAQTYLNRYGVLLGERVVVCGNNDEIYLAARDLAQAGAIVTVADTRPNANIPDYLPRSVKVHLHHGVGKVGGKNHVERATLIDLKSLQTFNVDAEVVLSSGGLSPTVHLYCHDTSRPIWSEAHLSFVVPAVYQDCKAHVCNIGAITGQKTFQAALKQTEQVLAAFFAAQNIQHDVVLPVVNEAAHQDMVLAVRIPDGMAAGTGPKAFVDYQNDVTAEAIKQTIQENYRHIEHVKRYTAFGFGTDQGKLSSVNSFILTAEAMNVPVEQVSTTTYRPAYTPVSLGALAGVDVGNTFDPERITAIHQSHVARDAAFEPVGQWLRPWYFAKNGEDIHAAVKRECLAARNGVAVMDASTLGKIQIDGPDAREFLNRIYSNAWTKLEPGKCRYGLMLNENGMVMDDGVTACINDEQFYMTTTTGGAANVLSWLELWHQTEWSDLDVWLTSVTDHWSTIAVVGPKARQVLQKLCPDIDFAAENFKFMDWRAGTVAGLPARVFRVSFSGELAYEINVEAGFGQYLWEQVMAAGKEFDITPYGTETLHVLRAEKGFIIVGQDTDGSVTPIDLGMAWAVGMKKPFSFLGKRSLSRSDTARDNRKHLVGVLALDASVVIPEGAQIIASNNIIVPRVGSDDAKIPLLGHITSSYDSAFLGRSIAMAVIENGRNMVGKTLYAYAQGKIIPFTVADSCVFVDAEGVRQHA</sequence>
<dbReference type="Pfam" id="PF17806">
    <property type="entry name" value="SO_alpha_A3"/>
    <property type="match status" value="1"/>
</dbReference>
<reference evidence="6" key="1">
    <citation type="submission" date="2021-12" db="EMBL/GenBank/DDBJ databases">
        <authorList>
            <person name="Veyrier F.J."/>
        </authorList>
    </citation>
    <scope>NUCLEOTIDE SEQUENCE</scope>
    <source>
        <strain evidence="6">SAG 1488-6</strain>
    </source>
</reference>
<dbReference type="PRINTS" id="PR00469">
    <property type="entry name" value="PNDRDTASEII"/>
</dbReference>
<dbReference type="InterPro" id="IPR041117">
    <property type="entry name" value="SoxA_A3"/>
</dbReference>
<evidence type="ECO:0000313" key="7">
    <source>
        <dbReference type="Proteomes" id="UP000832034"/>
    </source>
</evidence>
<evidence type="ECO:0000313" key="6">
    <source>
        <dbReference type="EMBL" id="UOO91357.1"/>
    </source>
</evidence>
<dbReference type="InterPro" id="IPR006222">
    <property type="entry name" value="GCVT_N"/>
</dbReference>
<dbReference type="PRINTS" id="PR00368">
    <property type="entry name" value="FADPNR"/>
</dbReference>
<keyword evidence="2" id="KW-0560">Oxidoreductase</keyword>
<comment type="similarity">
    <text evidence="1">Belongs to the GcvT family.</text>
</comment>
<dbReference type="Pfam" id="PF08669">
    <property type="entry name" value="GCV_T_C"/>
    <property type="match status" value="1"/>
</dbReference>
<evidence type="ECO:0000256" key="1">
    <source>
        <dbReference type="ARBA" id="ARBA00008609"/>
    </source>
</evidence>
<dbReference type="EMBL" id="CP091512">
    <property type="protein sequence ID" value="UOO91357.1"/>
    <property type="molecule type" value="Genomic_DNA"/>
</dbReference>
<gene>
    <name evidence="6" type="ORF">LVJ81_06665</name>
</gene>
<dbReference type="Pfam" id="PF12831">
    <property type="entry name" value="FAD_oxidored"/>
    <property type="match status" value="1"/>
</dbReference>
<dbReference type="Gene3D" id="3.10.20.440">
    <property type="entry name" value="2Fe-2S iron-sulphur cluster binding domain, sarcosine oxidase, alpha subunit, N-terminal domain"/>
    <property type="match status" value="1"/>
</dbReference>
<evidence type="ECO:0000259" key="5">
    <source>
        <dbReference type="Pfam" id="PF17806"/>
    </source>
</evidence>
<dbReference type="InterPro" id="IPR028896">
    <property type="entry name" value="GcvT/YgfZ/DmdA"/>
</dbReference>
<feature type="domain" description="SoxA A3" evidence="5">
    <location>
        <begin position="517"/>
        <end position="599"/>
    </location>
</feature>
<name>A0ABY4E6G1_VITST</name>
<dbReference type="InterPro" id="IPR029043">
    <property type="entry name" value="GcvT/YgfZ_C"/>
</dbReference>
<dbReference type="PANTHER" id="PTHR43757:SF2">
    <property type="entry name" value="AMINOMETHYLTRANSFERASE, MITOCHONDRIAL"/>
    <property type="match status" value="1"/>
</dbReference>
<dbReference type="SUPFAM" id="SSF51905">
    <property type="entry name" value="FAD/NAD(P)-binding domain"/>
    <property type="match status" value="1"/>
</dbReference>
<protein>
    <submittedName>
        <fullName evidence="6">Sarcosine oxidase subunit alpha family protein</fullName>
    </submittedName>
</protein>
<dbReference type="Gene3D" id="3.30.1360.120">
    <property type="entry name" value="Probable tRNA modification gtpase trme, domain 1"/>
    <property type="match status" value="1"/>
</dbReference>
<dbReference type="InterPro" id="IPR006277">
    <property type="entry name" value="Sarcosine_oxidase_asu"/>
</dbReference>
<dbReference type="Gene3D" id="1.10.10.1100">
    <property type="entry name" value="BFD-like [2Fe-2S]-binding domain"/>
    <property type="match status" value="1"/>
</dbReference>
<dbReference type="InterPro" id="IPR013977">
    <property type="entry name" value="GcvT_C"/>
</dbReference>
<dbReference type="InterPro" id="IPR036188">
    <property type="entry name" value="FAD/NAD-bd_sf"/>
</dbReference>
<dbReference type="SUPFAM" id="SSF101790">
    <property type="entry name" value="Aminomethyltransferase beta-barrel domain"/>
    <property type="match status" value="1"/>
</dbReference>
<dbReference type="InterPro" id="IPR042204">
    <property type="entry name" value="2Fe-2S-bd_N"/>
</dbReference>
<dbReference type="Pfam" id="PF13510">
    <property type="entry name" value="Fer2_4"/>
    <property type="match status" value="1"/>
</dbReference>
<dbReference type="RefSeq" id="WP_019959449.1">
    <property type="nucleotide sequence ID" value="NZ_CP091512.1"/>
</dbReference>
<accession>A0ABY4E6G1</accession>
<dbReference type="InterPro" id="IPR041854">
    <property type="entry name" value="BFD-like_2Fe2S-bd_dom_sf"/>
</dbReference>
<dbReference type="PIRSF" id="PIRSF037980">
    <property type="entry name" value="SoxA"/>
    <property type="match status" value="1"/>
</dbReference>
<evidence type="ECO:0000259" key="3">
    <source>
        <dbReference type="Pfam" id="PF01571"/>
    </source>
</evidence>
<reference evidence="6" key="2">
    <citation type="journal article" date="2022" name="Res Sq">
        <title>Evolution of multicellular longitudinally dividing oral cavity symbionts (Neisseriaceae).</title>
        <authorList>
            <person name="Nyongesa S."/>
            <person name="Weber P."/>
            <person name="Bernet E."/>
            <person name="Pullido F."/>
            <person name="Nieckarz M."/>
            <person name="Delaby M."/>
            <person name="Nieves C."/>
            <person name="Viehboeck T."/>
            <person name="Krause N."/>
            <person name="Rivera-Millot A."/>
            <person name="Nakamura A."/>
            <person name="Vischer N."/>
            <person name="VanNieuwenhze M."/>
            <person name="Brun Y."/>
            <person name="Cava F."/>
            <person name="Bulgheresi S."/>
            <person name="Veyrier F."/>
        </authorList>
    </citation>
    <scope>NUCLEOTIDE SEQUENCE</scope>
    <source>
        <strain evidence="6">SAG 1488-6</strain>
    </source>
</reference>
<dbReference type="Pfam" id="PF01571">
    <property type="entry name" value="GCV_T"/>
    <property type="match status" value="1"/>
</dbReference>
<dbReference type="NCBIfam" id="TIGR01372">
    <property type="entry name" value="soxA"/>
    <property type="match status" value="1"/>
</dbReference>
<dbReference type="PANTHER" id="PTHR43757">
    <property type="entry name" value="AMINOMETHYLTRANSFERASE"/>
    <property type="match status" value="1"/>
</dbReference>
<proteinExistence type="inferred from homology"/>
<feature type="domain" description="GCVT N-terminal" evidence="3">
    <location>
        <begin position="614"/>
        <end position="885"/>
    </location>
</feature>
<keyword evidence="7" id="KW-1185">Reference proteome</keyword>
<evidence type="ECO:0000259" key="4">
    <source>
        <dbReference type="Pfam" id="PF08669"/>
    </source>
</evidence>